<dbReference type="Proteomes" id="UP000540568">
    <property type="component" value="Unassembled WGS sequence"/>
</dbReference>
<dbReference type="RefSeq" id="WP_182614330.1">
    <property type="nucleotide sequence ID" value="NZ_BAAATF010000002.1"/>
</dbReference>
<keyword evidence="2" id="KW-1185">Reference proteome</keyword>
<proteinExistence type="predicted"/>
<dbReference type="EMBL" id="JACGWV010000001">
    <property type="protein sequence ID" value="MBA8806627.1"/>
    <property type="molecule type" value="Genomic_DNA"/>
</dbReference>
<dbReference type="AlphaFoldDB" id="A0A7W3J5E0"/>
<dbReference type="InterPro" id="IPR011041">
    <property type="entry name" value="Quinoprot_gluc/sorb_DH_b-prop"/>
</dbReference>
<comment type="caution">
    <text evidence="1">The sequence shown here is derived from an EMBL/GenBank/DDBJ whole genome shotgun (WGS) entry which is preliminary data.</text>
</comment>
<dbReference type="SUPFAM" id="SSF50952">
    <property type="entry name" value="Soluble quinoprotein glucose dehydrogenase"/>
    <property type="match status" value="1"/>
</dbReference>
<accession>A0A7W3J5E0</accession>
<name>A0A7W3J5E0_9MICO</name>
<reference evidence="1 2" key="1">
    <citation type="submission" date="2020-07" db="EMBL/GenBank/DDBJ databases">
        <title>Sequencing the genomes of 1000 actinobacteria strains.</title>
        <authorList>
            <person name="Klenk H.-P."/>
        </authorList>
    </citation>
    <scope>NUCLEOTIDE SEQUENCE [LARGE SCALE GENOMIC DNA]</scope>
    <source>
        <strain evidence="1 2">DSM 44121</strain>
    </source>
</reference>
<gene>
    <name evidence="1" type="ORF">FHX71_000569</name>
</gene>
<sequence length="323" mass="34368">MTTKRRRGTEHRLRHVGALVPPDGFGTVASVGMGPDGPVVMWAGGRDTGHAVVQAGRRDLGKLGRTVALASYTTSNLQPRDVVIAAVPVAQAFVQPLPDGGYLIARSRCAWTSEGAEKNALVVGTDGRVVRRGTLGDGIAHLQVDRDGRIWVGYFDEGIGGNNGWRFDGPEPLGSSGLVRWSLGFEKEWEFPTSTGTVIAECDAMNVSDDGVIAYDFGAEQLIRVRDGQTSVHPTGTEGVRGVVFTGDAVGLVGSSADRNLFTTGTLGAESFNQRRRGYLSMPSGKPVPRGLGPECRGSTLNLFDGNDWYQLDLAQPQATDQA</sequence>
<evidence type="ECO:0000313" key="1">
    <source>
        <dbReference type="EMBL" id="MBA8806627.1"/>
    </source>
</evidence>
<evidence type="ECO:0008006" key="3">
    <source>
        <dbReference type="Google" id="ProtNLM"/>
    </source>
</evidence>
<protein>
    <recommendedName>
        <fullName evidence="3">Sugar lactone lactonase YvrE</fullName>
    </recommendedName>
</protein>
<evidence type="ECO:0000313" key="2">
    <source>
        <dbReference type="Proteomes" id="UP000540568"/>
    </source>
</evidence>
<organism evidence="1 2">
    <name type="scientific">Promicromonospora sukumoe</name>
    <dbReference type="NCBI Taxonomy" id="88382"/>
    <lineage>
        <taxon>Bacteria</taxon>
        <taxon>Bacillati</taxon>
        <taxon>Actinomycetota</taxon>
        <taxon>Actinomycetes</taxon>
        <taxon>Micrococcales</taxon>
        <taxon>Promicromonosporaceae</taxon>
        <taxon>Promicromonospora</taxon>
    </lineage>
</organism>